<name>A0A2P7PZ91_9FIRM</name>
<keyword evidence="3" id="KW-0808">Transferase</keyword>
<dbReference type="Proteomes" id="UP000241434">
    <property type="component" value="Unassembled WGS sequence"/>
</dbReference>
<evidence type="ECO:0000313" key="4">
    <source>
        <dbReference type="Proteomes" id="UP000241434"/>
    </source>
</evidence>
<dbReference type="Gene3D" id="3.30.565.10">
    <property type="entry name" value="Histidine kinase-like ATPase, C-terminal domain"/>
    <property type="match status" value="1"/>
</dbReference>
<keyword evidence="1" id="KW-0723">Serine/threonine-protein kinase</keyword>
<evidence type="ECO:0000313" key="3">
    <source>
        <dbReference type="EMBL" id="PSJ31020.1"/>
    </source>
</evidence>
<dbReference type="PANTHER" id="PTHR35526">
    <property type="entry name" value="ANTI-SIGMA-F FACTOR RSBW-RELATED"/>
    <property type="match status" value="1"/>
</dbReference>
<keyword evidence="4" id="KW-1185">Reference proteome</keyword>
<dbReference type="EMBL" id="JYGE01000006">
    <property type="protein sequence ID" value="PSJ31020.1"/>
    <property type="molecule type" value="Genomic_DNA"/>
</dbReference>
<evidence type="ECO:0000259" key="2">
    <source>
        <dbReference type="Pfam" id="PF13581"/>
    </source>
</evidence>
<organism evidence="3 4">
    <name type="scientific">Peptostreptococcus russellii</name>
    <dbReference type="NCBI Taxonomy" id="215200"/>
    <lineage>
        <taxon>Bacteria</taxon>
        <taxon>Bacillati</taxon>
        <taxon>Bacillota</taxon>
        <taxon>Clostridia</taxon>
        <taxon>Peptostreptococcales</taxon>
        <taxon>Peptostreptococcaceae</taxon>
        <taxon>Peptostreptococcus</taxon>
    </lineage>
</organism>
<comment type="caution">
    <text evidence="3">The sequence shown here is derived from an EMBL/GenBank/DDBJ whole genome shotgun (WGS) entry which is preliminary data.</text>
</comment>
<dbReference type="InterPro" id="IPR003594">
    <property type="entry name" value="HATPase_dom"/>
</dbReference>
<protein>
    <submittedName>
        <fullName evidence="3">Histidine kinase</fullName>
    </submittedName>
</protein>
<dbReference type="InterPro" id="IPR050267">
    <property type="entry name" value="Anti-sigma-factor_SerPK"/>
</dbReference>
<evidence type="ECO:0000256" key="1">
    <source>
        <dbReference type="ARBA" id="ARBA00022527"/>
    </source>
</evidence>
<dbReference type="SUPFAM" id="SSF55874">
    <property type="entry name" value="ATPase domain of HSP90 chaperone/DNA topoisomerase II/histidine kinase"/>
    <property type="match status" value="1"/>
</dbReference>
<sequence length="135" mass="15160">MEYEVINMSMSSNPNFVSVVRLTTSGIASRMGFTLDDIEDLKVSISEACTNAIKHSKEKDFEIIFYIYEDRLSIEVRDKGIGYDEQCVEDPDLKNPKTSGLGLFIIRTLMDEVDVCTCGNKGTIIKMTKMVGVEE</sequence>
<feature type="domain" description="Histidine kinase/HSP90-like ATPase" evidence="2">
    <location>
        <begin position="11"/>
        <end position="129"/>
    </location>
</feature>
<accession>A0A2P7PZ91</accession>
<dbReference type="InterPro" id="IPR036890">
    <property type="entry name" value="HATPase_C_sf"/>
</dbReference>
<dbReference type="CDD" id="cd16936">
    <property type="entry name" value="HATPase_RsbW-like"/>
    <property type="match status" value="1"/>
</dbReference>
<dbReference type="GO" id="GO:0004674">
    <property type="term" value="F:protein serine/threonine kinase activity"/>
    <property type="evidence" value="ECO:0007669"/>
    <property type="project" value="UniProtKB-KW"/>
</dbReference>
<dbReference type="Pfam" id="PF13581">
    <property type="entry name" value="HATPase_c_2"/>
    <property type="match status" value="1"/>
</dbReference>
<dbReference type="PANTHER" id="PTHR35526:SF3">
    <property type="entry name" value="ANTI-SIGMA-F FACTOR RSBW"/>
    <property type="match status" value="1"/>
</dbReference>
<reference evidence="3" key="1">
    <citation type="thesis" date="2015" institute="Rutgers" country="The State University of New Jersey, 14 College Farm Rd., New Brunswick, NJ, USA">
        <title>Ammonia toxicity in bacteria and its implications for treatment of and resource recovery from highly nitrogenous organic wastes.</title>
        <authorList>
            <person name="Luther A.K."/>
        </authorList>
    </citation>
    <scope>NUCLEOTIDE SEQUENCE</scope>
    <source>
        <strain evidence="3">RT-10B</strain>
    </source>
</reference>
<keyword evidence="3" id="KW-0418">Kinase</keyword>
<gene>
    <name evidence="3" type="ORF">UF10_06975</name>
</gene>
<proteinExistence type="predicted"/>
<dbReference type="AlphaFoldDB" id="A0A2P7PZ91"/>